<name>A0AAU9AMW5_LYSEN</name>
<dbReference type="KEGG" id="lem:LEN_2436"/>
<dbReference type="Proteomes" id="UP000218824">
    <property type="component" value="Chromosome"/>
</dbReference>
<dbReference type="AlphaFoldDB" id="A0AAU9AMW5"/>
<accession>A0AAU9AMW5</accession>
<dbReference type="InterPro" id="IPR011006">
    <property type="entry name" value="CheY-like_superfamily"/>
</dbReference>
<organism evidence="1 2">
    <name type="scientific">Lysobacter enzymogenes</name>
    <dbReference type="NCBI Taxonomy" id="69"/>
    <lineage>
        <taxon>Bacteria</taxon>
        <taxon>Pseudomonadati</taxon>
        <taxon>Pseudomonadota</taxon>
        <taxon>Gammaproteobacteria</taxon>
        <taxon>Lysobacterales</taxon>
        <taxon>Lysobacteraceae</taxon>
        <taxon>Lysobacter</taxon>
    </lineage>
</organism>
<protein>
    <recommendedName>
        <fullName evidence="3">Response regulator</fullName>
    </recommendedName>
</protein>
<gene>
    <name evidence="1" type="ORF">LEN_2436</name>
</gene>
<evidence type="ECO:0000313" key="2">
    <source>
        <dbReference type="Proteomes" id="UP000218824"/>
    </source>
</evidence>
<proteinExistence type="predicted"/>
<sequence>MTWRLLFVDDTEEDVELAEFELGELPAPWTRRRVATRDELIAALRDYDPHLVLCDLNLPGFCWQEAQQIVFAATPAPLFAILTGAVEQAEHLAGLPVWDKNRLDRLPGDVWELLMPSQTAVALTA</sequence>
<dbReference type="SUPFAM" id="SSF52172">
    <property type="entry name" value="CheY-like"/>
    <property type="match status" value="1"/>
</dbReference>
<reference evidence="1 2" key="1">
    <citation type="journal article" date="2017" name="DNA Res.">
        <title>Complete genome sequence and expression profile of the commercial lytic enzyme producer Lysobacter enzymogenes M497-1.</title>
        <authorList>
            <person name="Takami H."/>
            <person name="Toyoda A."/>
            <person name="Uchiyama I."/>
            <person name="Itoh T."/>
            <person name="Takaki Y."/>
            <person name="Arai W."/>
            <person name="Nishi S."/>
            <person name="Kawai M."/>
            <person name="Shinya K."/>
            <person name="Ikeda H."/>
        </authorList>
    </citation>
    <scope>NUCLEOTIDE SEQUENCE [LARGE SCALE GENOMIC DNA]</scope>
    <source>
        <strain evidence="1 2">M497-1</strain>
    </source>
</reference>
<evidence type="ECO:0000313" key="1">
    <source>
        <dbReference type="EMBL" id="BAV97923.1"/>
    </source>
</evidence>
<evidence type="ECO:0008006" key="3">
    <source>
        <dbReference type="Google" id="ProtNLM"/>
    </source>
</evidence>
<dbReference type="EMBL" id="AP014940">
    <property type="protein sequence ID" value="BAV97923.1"/>
    <property type="molecule type" value="Genomic_DNA"/>
</dbReference>
<dbReference type="Gene3D" id="3.40.50.2300">
    <property type="match status" value="1"/>
</dbReference>